<feature type="non-terminal residue" evidence="1">
    <location>
        <position position="1"/>
    </location>
</feature>
<evidence type="ECO:0000313" key="1">
    <source>
        <dbReference type="EMBL" id="CAG8584879.1"/>
    </source>
</evidence>
<sequence>MNMEKATAVVYHQVIQTKLINNEKIVLKKGEAFVEKKQTSEIAKTKQCDIQIEISAMVRI</sequence>
<protein>
    <submittedName>
        <fullName evidence="1">18652_t:CDS:1</fullName>
    </submittedName>
</protein>
<comment type="caution">
    <text evidence="1">The sequence shown here is derived from an EMBL/GenBank/DDBJ whole genome shotgun (WGS) entry which is preliminary data.</text>
</comment>
<evidence type="ECO:0000313" key="2">
    <source>
        <dbReference type="Proteomes" id="UP000789920"/>
    </source>
</evidence>
<name>A0ACA9MD37_9GLOM</name>
<keyword evidence="2" id="KW-1185">Reference proteome</keyword>
<proteinExistence type="predicted"/>
<organism evidence="1 2">
    <name type="scientific">Racocetra persica</name>
    <dbReference type="NCBI Taxonomy" id="160502"/>
    <lineage>
        <taxon>Eukaryota</taxon>
        <taxon>Fungi</taxon>
        <taxon>Fungi incertae sedis</taxon>
        <taxon>Mucoromycota</taxon>
        <taxon>Glomeromycotina</taxon>
        <taxon>Glomeromycetes</taxon>
        <taxon>Diversisporales</taxon>
        <taxon>Gigasporaceae</taxon>
        <taxon>Racocetra</taxon>
    </lineage>
</organism>
<reference evidence="1" key="1">
    <citation type="submission" date="2021-06" db="EMBL/GenBank/DDBJ databases">
        <authorList>
            <person name="Kallberg Y."/>
            <person name="Tangrot J."/>
            <person name="Rosling A."/>
        </authorList>
    </citation>
    <scope>NUCLEOTIDE SEQUENCE</scope>
    <source>
        <strain evidence="1">MA461A</strain>
    </source>
</reference>
<accession>A0ACA9MD37</accession>
<dbReference type="EMBL" id="CAJVQC010007857">
    <property type="protein sequence ID" value="CAG8584879.1"/>
    <property type="molecule type" value="Genomic_DNA"/>
</dbReference>
<dbReference type="Proteomes" id="UP000789920">
    <property type="component" value="Unassembled WGS sequence"/>
</dbReference>
<gene>
    <name evidence="1" type="ORF">RPERSI_LOCUS5300</name>
</gene>